<dbReference type="GO" id="GO:0046872">
    <property type="term" value="F:metal ion binding"/>
    <property type="evidence" value="ECO:0007669"/>
    <property type="project" value="UniProtKB-KW"/>
</dbReference>
<dbReference type="HOGENOM" id="CLU_049730_0_0_2"/>
<evidence type="ECO:0000256" key="2">
    <source>
        <dbReference type="ARBA" id="ARBA00022723"/>
    </source>
</evidence>
<dbReference type="Gene3D" id="3.40.50.11900">
    <property type="match status" value="1"/>
</dbReference>
<dbReference type="InterPro" id="IPR017604">
    <property type="entry name" value="Benzoyl-CoA_Rdtase_bzd_osu"/>
</dbReference>
<reference evidence="5 6" key="1">
    <citation type="journal article" date="2015" name="Appl. Environ. Microbiol.">
        <title>The Geoglobus acetivorans genome: Fe(III) reduction, acetate utilization, autotrophic growth, and degradation of aromatic compounds in a hyperthermophilic archaeon.</title>
        <authorList>
            <person name="Mardanov A.V."/>
            <person name="Slododkina G.B."/>
            <person name="Slobodkin A.I."/>
            <person name="Beletsky A.V."/>
            <person name="Gavrilov S.N."/>
            <person name="Kublanov I.V."/>
            <person name="Bonch-Osmolovskaya E.A."/>
            <person name="Skryabin K.G."/>
            <person name="Ravin N.V."/>
        </authorList>
    </citation>
    <scope>NUCLEOTIDE SEQUENCE [LARGE SCALE GENOMIC DNA]</scope>
    <source>
        <strain evidence="5 6">SBH6</strain>
    </source>
</reference>
<dbReference type="GO" id="GO:0051536">
    <property type="term" value="F:iron-sulfur cluster binding"/>
    <property type="evidence" value="ECO:0007669"/>
    <property type="project" value="UniProtKB-KW"/>
</dbReference>
<keyword evidence="3" id="KW-0408">Iron</keyword>
<dbReference type="AlphaFoldDB" id="A0A0A7GDG3"/>
<protein>
    <submittedName>
        <fullName evidence="5">Benzoyl-CoA reductase, bzd-type, BzdO subunit</fullName>
    </submittedName>
</protein>
<evidence type="ECO:0000313" key="6">
    <source>
        <dbReference type="Proteomes" id="UP000030624"/>
    </source>
</evidence>
<name>A0A0A7GDG3_GEOAI</name>
<comment type="similarity">
    <text evidence="1">Belongs to the FldB/FldC dehydratase alpha/beta subunit family.</text>
</comment>
<dbReference type="NCBIfam" id="TIGR03191">
    <property type="entry name" value="benz_CoA_bzdO"/>
    <property type="match status" value="1"/>
</dbReference>
<dbReference type="STRING" id="565033.GACE_0798"/>
<dbReference type="RefSeq" id="WP_048091363.1">
    <property type="nucleotide sequence ID" value="NZ_CP009552.1"/>
</dbReference>
<keyword evidence="2" id="KW-0479">Metal-binding</keyword>
<dbReference type="PANTHER" id="PTHR30548">
    <property type="entry name" value="2-HYDROXYGLUTARYL-COA DEHYDRATASE, D-COMPONENT-RELATED"/>
    <property type="match status" value="1"/>
</dbReference>
<dbReference type="eggNOG" id="arCOG04464">
    <property type="taxonomic scope" value="Archaea"/>
</dbReference>
<evidence type="ECO:0000256" key="4">
    <source>
        <dbReference type="ARBA" id="ARBA00023014"/>
    </source>
</evidence>
<sequence>MGVRVRPFECWDDFKRYRMEYYRNYLEAKENGSIRWAGSAWAFDPVPAGLGEDVYPLTGEPYGATAAFFRDFSMRALETIERKGAARDLCGYMRNYWGSVAMDRYLLADGAEIEPFPKPDFNFTIHICCTHAKWYHYAAELEGGVPTYAVDISVGPGYLLNDKKIEYVVRQLEDAIQWMEKVTGREYDDELLIRAVENEARSMTLWSKICKLNQNTPAPMEEKSMFSFYVMTLLRRSDEKVVKLYEKLYKEVESRVKRGIGALTQEQFRFVTDNPPPWPFLKVYRYLEENYGAVSVGSIYTFGLGAAWLGMDEKGENWIWEPAPTPEEAGYEIHDRRSALWWTAMFNLKYRASWQHEYSHWIRKQETYQMVKDWKADAIIMHLNRGCELWNMSTLEVRDYLVRNGISVATYEGNMADPREFDEARTFNVIDSFMQSLGIEKLT</sequence>
<keyword evidence="4" id="KW-0411">Iron-sulfur</keyword>
<dbReference type="EMBL" id="CP009552">
    <property type="protein sequence ID" value="AIY89848.1"/>
    <property type="molecule type" value="Genomic_DNA"/>
</dbReference>
<dbReference type="InterPro" id="IPR010327">
    <property type="entry name" value="FldB/FldC_alpha/beta"/>
</dbReference>
<gene>
    <name evidence="5" type="ORF">GACE_0798</name>
</gene>
<dbReference type="KEGG" id="gac:GACE_0798"/>
<dbReference type="GeneID" id="24797393"/>
<evidence type="ECO:0000313" key="5">
    <source>
        <dbReference type="EMBL" id="AIY89848.1"/>
    </source>
</evidence>
<evidence type="ECO:0000256" key="1">
    <source>
        <dbReference type="ARBA" id="ARBA00005806"/>
    </source>
</evidence>
<proteinExistence type="inferred from homology"/>
<organism evidence="5 6">
    <name type="scientific">Geoglobus acetivorans</name>
    <dbReference type="NCBI Taxonomy" id="565033"/>
    <lineage>
        <taxon>Archaea</taxon>
        <taxon>Methanobacteriati</taxon>
        <taxon>Methanobacteriota</taxon>
        <taxon>Archaeoglobi</taxon>
        <taxon>Archaeoglobales</taxon>
        <taxon>Archaeoglobaceae</taxon>
        <taxon>Geoglobus</taxon>
    </lineage>
</organism>
<dbReference type="PANTHER" id="PTHR30548:SF4">
    <property type="entry name" value="SUBUNIT OF OXYGEN-SENSITIVE 2-HYDROXYISOCAPROYL-COA DEHYDRATASE"/>
    <property type="match status" value="1"/>
</dbReference>
<dbReference type="Pfam" id="PF06050">
    <property type="entry name" value="HGD-D"/>
    <property type="match status" value="1"/>
</dbReference>
<evidence type="ECO:0000256" key="3">
    <source>
        <dbReference type="ARBA" id="ARBA00023004"/>
    </source>
</evidence>
<dbReference type="Proteomes" id="UP000030624">
    <property type="component" value="Chromosome"/>
</dbReference>
<accession>A0A0A7GDG3</accession>